<organism evidence="2 3">
    <name type="scientific">Ridgeia piscesae</name>
    <name type="common">Tubeworm</name>
    <dbReference type="NCBI Taxonomy" id="27915"/>
    <lineage>
        <taxon>Eukaryota</taxon>
        <taxon>Metazoa</taxon>
        <taxon>Spiralia</taxon>
        <taxon>Lophotrochozoa</taxon>
        <taxon>Annelida</taxon>
        <taxon>Polychaeta</taxon>
        <taxon>Sedentaria</taxon>
        <taxon>Canalipalpata</taxon>
        <taxon>Sabellida</taxon>
        <taxon>Siboglinidae</taxon>
        <taxon>Ridgeia</taxon>
    </lineage>
</organism>
<proteinExistence type="predicted"/>
<keyword evidence="1" id="KW-1133">Transmembrane helix</keyword>
<dbReference type="EMBL" id="JAODUO010001746">
    <property type="protein sequence ID" value="KAK2159093.1"/>
    <property type="molecule type" value="Genomic_DNA"/>
</dbReference>
<reference evidence="2" key="1">
    <citation type="journal article" date="2023" name="Mol. Biol. Evol.">
        <title>Third-Generation Sequencing Reveals the Adaptive Role of the Epigenome in Three Deep-Sea Polychaetes.</title>
        <authorList>
            <person name="Perez M."/>
            <person name="Aroh O."/>
            <person name="Sun Y."/>
            <person name="Lan Y."/>
            <person name="Juniper S.K."/>
            <person name="Young C.R."/>
            <person name="Angers B."/>
            <person name="Qian P.Y."/>
        </authorList>
    </citation>
    <scope>NUCLEOTIDE SEQUENCE</scope>
    <source>
        <strain evidence="2">R07B-5</strain>
    </source>
</reference>
<gene>
    <name evidence="2" type="ORF">NP493_1750g00019</name>
</gene>
<dbReference type="Proteomes" id="UP001209878">
    <property type="component" value="Unassembled WGS sequence"/>
</dbReference>
<feature type="transmembrane region" description="Helical" evidence="1">
    <location>
        <begin position="67"/>
        <end position="87"/>
    </location>
</feature>
<protein>
    <submittedName>
        <fullName evidence="2">Uncharacterized protein</fullName>
    </submittedName>
</protein>
<name>A0AAD9JTL2_RIDPI</name>
<keyword evidence="3" id="KW-1185">Reference proteome</keyword>
<dbReference type="AlphaFoldDB" id="A0AAD9JTL2"/>
<accession>A0AAD9JTL2</accession>
<keyword evidence="1" id="KW-0472">Membrane</keyword>
<keyword evidence="1" id="KW-0812">Transmembrane</keyword>
<evidence type="ECO:0000313" key="2">
    <source>
        <dbReference type="EMBL" id="KAK2159093.1"/>
    </source>
</evidence>
<evidence type="ECO:0000313" key="3">
    <source>
        <dbReference type="Proteomes" id="UP001209878"/>
    </source>
</evidence>
<sequence>MLYHRKSLHFRVTIRPVEKLPSGAVTINTRSNKVIVKRSNLKIGRLRTLLDIKMAKKLFYVIRSWPIIFYSCAAIRYMAACLGYNLVTSCSL</sequence>
<comment type="caution">
    <text evidence="2">The sequence shown here is derived from an EMBL/GenBank/DDBJ whole genome shotgun (WGS) entry which is preliminary data.</text>
</comment>
<evidence type="ECO:0000256" key="1">
    <source>
        <dbReference type="SAM" id="Phobius"/>
    </source>
</evidence>